<dbReference type="InterPro" id="IPR000315">
    <property type="entry name" value="Znf_B-box"/>
</dbReference>
<evidence type="ECO:0000259" key="8">
    <source>
        <dbReference type="PROSITE" id="PS50119"/>
    </source>
</evidence>
<dbReference type="InterPro" id="IPR017907">
    <property type="entry name" value="Znf_RING_CS"/>
</dbReference>
<dbReference type="GO" id="GO:0061630">
    <property type="term" value="F:ubiquitin protein ligase activity"/>
    <property type="evidence" value="ECO:0007669"/>
    <property type="project" value="TreeGrafter"/>
</dbReference>
<dbReference type="SMART" id="SM00184">
    <property type="entry name" value="RING"/>
    <property type="match status" value="1"/>
</dbReference>
<dbReference type="GO" id="GO:0060340">
    <property type="term" value="P:positive regulation of type I interferon-mediated signaling pathway"/>
    <property type="evidence" value="ECO:0007669"/>
    <property type="project" value="TreeGrafter"/>
</dbReference>
<dbReference type="GO" id="GO:0045087">
    <property type="term" value="P:innate immune response"/>
    <property type="evidence" value="ECO:0007669"/>
    <property type="project" value="TreeGrafter"/>
</dbReference>
<feature type="compositionally biased region" description="Basic and acidic residues" evidence="6">
    <location>
        <begin position="87"/>
        <end position="110"/>
    </location>
</feature>
<dbReference type="SUPFAM" id="SSF57850">
    <property type="entry name" value="RING/U-box"/>
    <property type="match status" value="1"/>
</dbReference>
<dbReference type="PROSITE" id="PS50089">
    <property type="entry name" value="ZF_RING_2"/>
    <property type="match status" value="1"/>
</dbReference>
<dbReference type="AlphaFoldDB" id="A0AAN9BM92"/>
<keyword evidence="3" id="KW-0862">Zinc</keyword>
<dbReference type="Gene3D" id="4.10.830.40">
    <property type="match status" value="1"/>
</dbReference>
<dbReference type="Gene3D" id="3.30.40.10">
    <property type="entry name" value="Zinc/RING finger domain, C3HC4 (zinc finger)"/>
    <property type="match status" value="1"/>
</dbReference>
<dbReference type="Pfam" id="PF13445">
    <property type="entry name" value="zf-RING_UBOX"/>
    <property type="match status" value="1"/>
</dbReference>
<feature type="coiled-coil region" evidence="5">
    <location>
        <begin position="283"/>
        <end position="317"/>
    </location>
</feature>
<evidence type="ECO:0000313" key="10">
    <source>
        <dbReference type="Proteomes" id="UP001374579"/>
    </source>
</evidence>
<keyword evidence="5" id="KW-0175">Coiled coil</keyword>
<keyword evidence="2 4" id="KW-0863">Zinc-finger</keyword>
<dbReference type="Proteomes" id="UP001374579">
    <property type="component" value="Unassembled WGS sequence"/>
</dbReference>
<dbReference type="CDD" id="cd19757">
    <property type="entry name" value="Bbox1"/>
    <property type="match status" value="1"/>
</dbReference>
<dbReference type="SUPFAM" id="SSF57845">
    <property type="entry name" value="B-box zinc-binding domain"/>
    <property type="match status" value="1"/>
</dbReference>
<evidence type="ECO:0000256" key="6">
    <source>
        <dbReference type="SAM" id="MobiDB-lite"/>
    </source>
</evidence>
<gene>
    <name evidence="9" type="ORF">V1264_015991</name>
</gene>
<evidence type="ECO:0000256" key="3">
    <source>
        <dbReference type="ARBA" id="ARBA00022833"/>
    </source>
</evidence>
<feature type="region of interest" description="Disordered" evidence="6">
    <location>
        <begin position="50"/>
        <end position="117"/>
    </location>
</feature>
<evidence type="ECO:0000256" key="5">
    <source>
        <dbReference type="SAM" id="Coils"/>
    </source>
</evidence>
<name>A0AAN9BM92_9CAEN</name>
<evidence type="ECO:0000256" key="1">
    <source>
        <dbReference type="ARBA" id="ARBA00022723"/>
    </source>
</evidence>
<dbReference type="PANTHER" id="PTHR25462:SF299">
    <property type="entry name" value="E3 UBIQUITIN-PROTEIN LIGASE TRIM56"/>
    <property type="match status" value="1"/>
</dbReference>
<keyword evidence="10" id="KW-1185">Reference proteome</keyword>
<dbReference type="SMART" id="SM00336">
    <property type="entry name" value="BBOX"/>
    <property type="match status" value="2"/>
</dbReference>
<dbReference type="EMBL" id="JBAMIC010000004">
    <property type="protein sequence ID" value="KAK7108217.1"/>
    <property type="molecule type" value="Genomic_DNA"/>
</dbReference>
<feature type="domain" description="B box-type" evidence="8">
    <location>
        <begin position="227"/>
        <end position="268"/>
    </location>
</feature>
<reference evidence="9 10" key="1">
    <citation type="submission" date="2024-02" db="EMBL/GenBank/DDBJ databases">
        <title>Chromosome-scale genome assembly of the rough periwinkle Littorina saxatilis.</title>
        <authorList>
            <person name="De Jode A."/>
            <person name="Faria R."/>
            <person name="Formenti G."/>
            <person name="Sims Y."/>
            <person name="Smith T.P."/>
            <person name="Tracey A."/>
            <person name="Wood J.M.D."/>
            <person name="Zagrodzka Z.B."/>
            <person name="Johannesson K."/>
            <person name="Butlin R.K."/>
            <person name="Leder E.H."/>
        </authorList>
    </citation>
    <scope>NUCLEOTIDE SEQUENCE [LARGE SCALE GENOMIC DNA]</scope>
    <source>
        <strain evidence="9">Snail1</strain>
        <tissue evidence="9">Muscle</tissue>
    </source>
</reference>
<sequence>MSGKADDFRHSCGLCMEPYNKGRIPKLLPCFHSFCVSCLTAVVANVAKPDDSVQEKTKTAGTEPVESSLQGGEANEDNLVPAENEDAANKDVLEKEKEDVEGDRDGKQDVAGDGENGVVGNHGDVFLCPSCRAPVTVPAGGVAALQTNFYLDLDLNLAKDLGSKAVTVWCEMCEEGQQSEATHFCNNCQRRMCRSCRRLHDLVTGTREHRVEPITGGSAAKSVKPTEGKKSCQYHPDQLLCFHCQKCDVSICLHCKLTSHEGHWTEDMATAAIRAKEELTGVLTKANKQLRVVDASLSRLERDTLDLTRQKQEVTRQLNANYDVIIAWVTRASDEARETLEAKEQTALNEIQLEQASAHNIKETLSGVVSRAMASRNASLGPDLVLLKNELQVALLSDDTFHHYEKLGSRKQPRIFFECRADPSALDLDLVQVYLGGLL</sequence>
<dbReference type="PANTHER" id="PTHR25462">
    <property type="entry name" value="BONUS, ISOFORM C-RELATED"/>
    <property type="match status" value="1"/>
</dbReference>
<feature type="domain" description="RING-type" evidence="7">
    <location>
        <begin position="12"/>
        <end position="39"/>
    </location>
</feature>
<evidence type="ECO:0000256" key="4">
    <source>
        <dbReference type="PROSITE-ProRule" id="PRU00024"/>
    </source>
</evidence>
<proteinExistence type="predicted"/>
<accession>A0AAN9BM92</accession>
<dbReference type="PROSITE" id="PS50119">
    <property type="entry name" value="ZF_BBOX"/>
    <property type="match status" value="2"/>
</dbReference>
<evidence type="ECO:0000256" key="2">
    <source>
        <dbReference type="ARBA" id="ARBA00022771"/>
    </source>
</evidence>
<dbReference type="Gene3D" id="3.30.160.60">
    <property type="entry name" value="Classic Zinc Finger"/>
    <property type="match status" value="1"/>
</dbReference>
<evidence type="ECO:0000259" key="7">
    <source>
        <dbReference type="PROSITE" id="PS50089"/>
    </source>
</evidence>
<evidence type="ECO:0000313" key="9">
    <source>
        <dbReference type="EMBL" id="KAK7108217.1"/>
    </source>
</evidence>
<keyword evidence="1" id="KW-0479">Metal-binding</keyword>
<dbReference type="InterPro" id="IPR013083">
    <property type="entry name" value="Znf_RING/FYVE/PHD"/>
</dbReference>
<comment type="caution">
    <text evidence="9">The sequence shown here is derived from an EMBL/GenBank/DDBJ whole genome shotgun (WGS) entry which is preliminary data.</text>
</comment>
<organism evidence="9 10">
    <name type="scientific">Littorina saxatilis</name>
    <dbReference type="NCBI Taxonomy" id="31220"/>
    <lineage>
        <taxon>Eukaryota</taxon>
        <taxon>Metazoa</taxon>
        <taxon>Spiralia</taxon>
        <taxon>Lophotrochozoa</taxon>
        <taxon>Mollusca</taxon>
        <taxon>Gastropoda</taxon>
        <taxon>Caenogastropoda</taxon>
        <taxon>Littorinimorpha</taxon>
        <taxon>Littorinoidea</taxon>
        <taxon>Littorinidae</taxon>
        <taxon>Littorina</taxon>
    </lineage>
</organism>
<feature type="domain" description="B box-type" evidence="8">
    <location>
        <begin position="172"/>
        <end position="214"/>
    </location>
</feature>
<dbReference type="PROSITE" id="PS00518">
    <property type="entry name" value="ZF_RING_1"/>
    <property type="match status" value="1"/>
</dbReference>
<dbReference type="GO" id="GO:0008270">
    <property type="term" value="F:zinc ion binding"/>
    <property type="evidence" value="ECO:0007669"/>
    <property type="project" value="UniProtKB-KW"/>
</dbReference>
<dbReference type="GO" id="GO:0005654">
    <property type="term" value="C:nucleoplasm"/>
    <property type="evidence" value="ECO:0007669"/>
    <property type="project" value="TreeGrafter"/>
</dbReference>
<dbReference type="InterPro" id="IPR001841">
    <property type="entry name" value="Znf_RING"/>
</dbReference>
<dbReference type="InterPro" id="IPR027370">
    <property type="entry name" value="Znf-RING_euk"/>
</dbReference>
<dbReference type="InterPro" id="IPR047153">
    <property type="entry name" value="TRIM45/56/19-like"/>
</dbReference>
<protein>
    <submittedName>
        <fullName evidence="9">Uncharacterized protein</fullName>
    </submittedName>
</protein>